<organism evidence="3 4">
    <name type="scientific">Eiseniibacteriota bacterium</name>
    <dbReference type="NCBI Taxonomy" id="2212470"/>
    <lineage>
        <taxon>Bacteria</taxon>
        <taxon>Candidatus Eiseniibacteriota</taxon>
    </lineage>
</organism>
<proteinExistence type="predicted"/>
<evidence type="ECO:0000259" key="2">
    <source>
        <dbReference type="Pfam" id="PF13860"/>
    </source>
</evidence>
<dbReference type="Pfam" id="PF13860">
    <property type="entry name" value="FlgD_ig"/>
    <property type="match status" value="1"/>
</dbReference>
<protein>
    <recommendedName>
        <fullName evidence="2">FlgD/Vpr Ig-like domain-containing protein</fullName>
    </recommendedName>
</protein>
<feature type="chain" id="PRO_5021945486" description="FlgD/Vpr Ig-like domain-containing protein" evidence="1">
    <location>
        <begin position="18"/>
        <end position="531"/>
    </location>
</feature>
<dbReference type="InterPro" id="IPR018247">
    <property type="entry name" value="EF_Hand_1_Ca_BS"/>
</dbReference>
<dbReference type="PROSITE" id="PS00018">
    <property type="entry name" value="EF_HAND_1"/>
    <property type="match status" value="1"/>
</dbReference>
<gene>
    <name evidence="3" type="ORF">E6K72_03115</name>
</gene>
<name>A0A538T2U9_UNCEI</name>
<dbReference type="EMBL" id="VBOS01000096">
    <property type="protein sequence ID" value="TMQ57967.1"/>
    <property type="molecule type" value="Genomic_DNA"/>
</dbReference>
<reference evidence="3 4" key="1">
    <citation type="journal article" date="2019" name="Nat. Microbiol.">
        <title>Mediterranean grassland soil C-N compound turnover is dependent on rainfall and depth, and is mediated by genomically divergent microorganisms.</title>
        <authorList>
            <person name="Diamond S."/>
            <person name="Andeer P.F."/>
            <person name="Li Z."/>
            <person name="Crits-Christoph A."/>
            <person name="Burstein D."/>
            <person name="Anantharaman K."/>
            <person name="Lane K.R."/>
            <person name="Thomas B.C."/>
            <person name="Pan C."/>
            <person name="Northen T.R."/>
            <person name="Banfield J.F."/>
        </authorList>
    </citation>
    <scope>NUCLEOTIDE SEQUENCE [LARGE SCALE GENOMIC DNA]</scope>
    <source>
        <strain evidence="3">WS_2</strain>
    </source>
</reference>
<evidence type="ECO:0000256" key="1">
    <source>
        <dbReference type="SAM" id="SignalP"/>
    </source>
</evidence>
<accession>A0A538T2U9</accession>
<evidence type="ECO:0000313" key="3">
    <source>
        <dbReference type="EMBL" id="TMQ57967.1"/>
    </source>
</evidence>
<feature type="signal peptide" evidence="1">
    <location>
        <begin position="1"/>
        <end position="17"/>
    </location>
</feature>
<dbReference type="Proteomes" id="UP000317716">
    <property type="component" value="Unassembled WGS sequence"/>
</dbReference>
<sequence>MSARLMVVAMIVAPALAAPGVQAQPSPANSTLPPVIALVGKTGDTPDPAGFFQVIVRDALNAPIAGAKVVIDFGGCAQITIGSQQTYPGVTLEQCSPGTVSALTDGSGTARFVVMGCVGNRNAAEGAQNGCGVIRAEVGTDPPVQLGVVRVAAFDENGINGVRFEDQSLWLNDCSTPPICLDYHQRSDFDGDGFLTVNDLSALTAVICARRSAQTAPRCDGAPANNTARAADIVDLRLAWDDCRGGAGSTTKSFACNTNSGTRTLVASIRAPAGVNSLIGFDAELEVVGNLGVALPQWWRFESPTGCRSGALSFSGTGSFGCADVGEGSLCPGVDYPAPGGPPNEERIRLTAATSTTALTSGQEYVLIAVGINSSKTTGTGACADCNQPVAVVLQSVRLRQSADPDLAINILPGSTAAVAYWQGVPAGFSITDVPAGPSPTDWLAPPAPDPAAGPVTILFGLARESRVSLVVYDVAGRRVRVLRSGTLPAGEHAETWDGQGEGGERLPGGVFFLRLATDQRVVTRPIVRIH</sequence>
<dbReference type="AlphaFoldDB" id="A0A538T2U9"/>
<keyword evidence="1" id="KW-0732">Signal</keyword>
<dbReference type="InterPro" id="IPR025965">
    <property type="entry name" value="FlgD/Vpr_Ig-like"/>
</dbReference>
<dbReference type="Gene3D" id="2.60.40.4070">
    <property type="match status" value="1"/>
</dbReference>
<feature type="domain" description="FlgD/Vpr Ig-like" evidence="2">
    <location>
        <begin position="466"/>
        <end position="514"/>
    </location>
</feature>
<evidence type="ECO:0000313" key="4">
    <source>
        <dbReference type="Proteomes" id="UP000317716"/>
    </source>
</evidence>
<comment type="caution">
    <text evidence="3">The sequence shown here is derived from an EMBL/GenBank/DDBJ whole genome shotgun (WGS) entry which is preliminary data.</text>
</comment>